<dbReference type="InterPro" id="IPR024041">
    <property type="entry name" value="NH4_transpt_AmtB-like_dom"/>
</dbReference>
<evidence type="ECO:0000256" key="5">
    <source>
        <dbReference type="ARBA" id="ARBA00022989"/>
    </source>
</evidence>
<dbReference type="PANTHER" id="PTHR43029">
    <property type="entry name" value="AMMONIUM TRANSPORTER MEP2"/>
    <property type="match status" value="1"/>
</dbReference>
<feature type="transmembrane region" description="Helical" evidence="8">
    <location>
        <begin position="121"/>
        <end position="143"/>
    </location>
</feature>
<keyword evidence="6 8" id="KW-0472">Membrane</keyword>
<keyword evidence="3 8" id="KW-0813">Transport</keyword>
<proteinExistence type="inferred from homology"/>
<sequence length="429" mass="44915">MNKLMTKLGLTSLALLPSLAMAAAPAVADKADNAFMMICTALVLFMTIPGIALFYGGLIRGKNVLSMLTQVAVTFALVCVLWVIYGYSLAFSEGNAFFGNFQWAMLKNIELKALMGSFYQYIHVAFQASFACITVGLIVGALAERIRFSAVLIFVAVWFTLSYLPIAHMVWAGGLLAQDGALDFAGGTVVHINAAVAGLVGAYLVGKRAGFGKEAFKPHNLPMVFIGTAILYVGWFGFNAGSASSANEIAALAFLNTVVATAGAVLSWVFGEWAMRGKPSLLGACSGFIAGLVAITPACGYVGVGGALIIGLAGGLAGIWGVTTLKKWLRVDDPCDVFGVHGVCGILGCVLTGVFASSSLGGVGYAEGVTMGHQVWVQLFSCGVTIVWSGVVAFIGFKLADMIVGLRVPEDQEREGLDVNSHGENAYNQ</sequence>
<comment type="caution">
    <text evidence="11">The sequence shown here is derived from an EMBL/GenBank/DDBJ whole genome shotgun (WGS) entry which is preliminary data.</text>
</comment>
<evidence type="ECO:0000313" key="12">
    <source>
        <dbReference type="Proteomes" id="UP000193558"/>
    </source>
</evidence>
<dbReference type="PANTHER" id="PTHR43029:SF10">
    <property type="entry name" value="AMMONIUM TRANSPORTER MEP2"/>
    <property type="match status" value="1"/>
</dbReference>
<dbReference type="NCBIfam" id="TIGR00836">
    <property type="entry name" value="amt"/>
    <property type="match status" value="1"/>
</dbReference>
<feature type="domain" description="Ammonium transporter AmtB-like" evidence="10">
    <location>
        <begin position="34"/>
        <end position="427"/>
    </location>
</feature>
<dbReference type="InterPro" id="IPR001905">
    <property type="entry name" value="Ammonium_transpt"/>
</dbReference>
<dbReference type="GO" id="GO:0005886">
    <property type="term" value="C:plasma membrane"/>
    <property type="evidence" value="ECO:0007669"/>
    <property type="project" value="UniProtKB-SubCell"/>
</dbReference>
<feature type="transmembrane region" description="Helical" evidence="8">
    <location>
        <begin position="249"/>
        <end position="269"/>
    </location>
</feature>
<feature type="transmembrane region" description="Helical" evidence="8">
    <location>
        <begin position="65"/>
        <end position="85"/>
    </location>
</feature>
<dbReference type="Proteomes" id="UP000193558">
    <property type="component" value="Unassembled WGS sequence"/>
</dbReference>
<dbReference type="SUPFAM" id="SSF111352">
    <property type="entry name" value="Ammonium transporter"/>
    <property type="match status" value="1"/>
</dbReference>
<dbReference type="PROSITE" id="PS01219">
    <property type="entry name" value="AMMONIUM_TRANSP"/>
    <property type="match status" value="1"/>
</dbReference>
<dbReference type="InterPro" id="IPR029020">
    <property type="entry name" value="Ammonium/urea_transptr"/>
</dbReference>
<evidence type="ECO:0000256" key="1">
    <source>
        <dbReference type="ARBA" id="ARBA00004141"/>
    </source>
</evidence>
<reference evidence="11 12" key="1">
    <citation type="journal article" date="2017" name="Antonie Van Leeuwenhoek">
        <title>Phylogenomic resolution of the bacterial genus Pantoea and its relationship with Erwinia and Tatumella.</title>
        <authorList>
            <person name="Palmer M."/>
            <person name="Steenkamp E.T."/>
            <person name="Coetzee M.P."/>
            <person name="Chan W.Y."/>
            <person name="van Zyl E."/>
            <person name="De Maayer P."/>
            <person name="Coutinho T.A."/>
            <person name="Blom J."/>
            <person name="Smits T.H."/>
            <person name="Duffy B."/>
            <person name="Venter S.N."/>
        </authorList>
    </citation>
    <scope>NUCLEOTIDE SEQUENCE [LARGE SCALE GENOMIC DNA]</scope>
    <source>
        <strain evidence="11 12">LMG 26275</strain>
    </source>
</reference>
<feature type="signal peptide" evidence="9">
    <location>
        <begin position="1"/>
        <end position="22"/>
    </location>
</feature>
<dbReference type="EMBL" id="MLFR01000019">
    <property type="protein sequence ID" value="ORM67878.1"/>
    <property type="molecule type" value="Genomic_DNA"/>
</dbReference>
<evidence type="ECO:0000256" key="9">
    <source>
        <dbReference type="SAM" id="SignalP"/>
    </source>
</evidence>
<evidence type="ECO:0000256" key="8">
    <source>
        <dbReference type="RuleBase" id="RU362002"/>
    </source>
</evidence>
<feature type="transmembrane region" description="Helical" evidence="8">
    <location>
        <begin position="304"/>
        <end position="325"/>
    </location>
</feature>
<feature type="chain" id="PRO_5012213755" description="Ammonium transporter" evidence="9">
    <location>
        <begin position="23"/>
        <end position="429"/>
    </location>
</feature>
<keyword evidence="7 8" id="KW-0924">Ammonia transport</keyword>
<gene>
    <name evidence="11" type="ORF">HA51_16810</name>
</gene>
<keyword evidence="4 8" id="KW-0812">Transmembrane</keyword>
<feature type="transmembrane region" description="Helical" evidence="8">
    <location>
        <begin position="337"/>
        <end position="356"/>
    </location>
</feature>
<keyword evidence="5 8" id="KW-1133">Transmembrane helix</keyword>
<dbReference type="AlphaFoldDB" id="A0A1X1CTZ7"/>
<feature type="transmembrane region" description="Helical" evidence="8">
    <location>
        <begin position="281"/>
        <end position="298"/>
    </location>
</feature>
<accession>A0A1X1CTZ7</accession>
<dbReference type="InterPro" id="IPR018047">
    <property type="entry name" value="Ammonium_transpt_CS"/>
</dbReference>
<dbReference type="Gene3D" id="1.10.3430.10">
    <property type="entry name" value="Ammonium transporter AmtB like domains"/>
    <property type="match status" value="1"/>
</dbReference>
<feature type="transmembrane region" description="Helical" evidence="8">
    <location>
        <begin position="218"/>
        <end position="237"/>
    </location>
</feature>
<protein>
    <recommendedName>
        <fullName evidence="8">Ammonium transporter</fullName>
    </recommendedName>
</protein>
<feature type="transmembrane region" description="Helical" evidence="8">
    <location>
        <begin position="376"/>
        <end position="397"/>
    </location>
</feature>
<dbReference type="NCBIfam" id="NF007947">
    <property type="entry name" value="PRK10666.1"/>
    <property type="match status" value="1"/>
</dbReference>
<dbReference type="STRING" id="1076550.LH22_17480"/>
<evidence type="ECO:0000256" key="4">
    <source>
        <dbReference type="ARBA" id="ARBA00022692"/>
    </source>
</evidence>
<evidence type="ECO:0000256" key="6">
    <source>
        <dbReference type="ARBA" id="ARBA00023136"/>
    </source>
</evidence>
<dbReference type="GO" id="GO:0008519">
    <property type="term" value="F:ammonium channel activity"/>
    <property type="evidence" value="ECO:0007669"/>
    <property type="project" value="InterPro"/>
</dbReference>
<dbReference type="eggNOG" id="COG0004">
    <property type="taxonomic scope" value="Bacteria"/>
</dbReference>
<organism evidence="11 12">
    <name type="scientific">Pantoea rwandensis</name>
    <dbReference type="NCBI Taxonomy" id="1076550"/>
    <lineage>
        <taxon>Bacteria</taxon>
        <taxon>Pseudomonadati</taxon>
        <taxon>Pseudomonadota</taxon>
        <taxon>Gammaproteobacteria</taxon>
        <taxon>Enterobacterales</taxon>
        <taxon>Erwiniaceae</taxon>
        <taxon>Pantoea</taxon>
    </lineage>
</organism>
<feature type="transmembrane region" description="Helical" evidence="8">
    <location>
        <begin position="150"/>
        <end position="172"/>
    </location>
</feature>
<evidence type="ECO:0000256" key="7">
    <source>
        <dbReference type="ARBA" id="ARBA00023177"/>
    </source>
</evidence>
<comment type="similarity">
    <text evidence="2 8">Belongs to the ammonia transporter channel (TC 1.A.11.2) family.</text>
</comment>
<dbReference type="Pfam" id="PF00909">
    <property type="entry name" value="Ammonium_transp"/>
    <property type="match status" value="1"/>
</dbReference>
<evidence type="ECO:0000256" key="2">
    <source>
        <dbReference type="ARBA" id="ARBA00005887"/>
    </source>
</evidence>
<dbReference type="RefSeq" id="WP_084935802.1">
    <property type="nucleotide sequence ID" value="NZ_MLFR01000019.1"/>
</dbReference>
<feature type="transmembrane region" description="Helical" evidence="8">
    <location>
        <begin position="184"/>
        <end position="206"/>
    </location>
</feature>
<name>A0A1X1CTZ7_9GAMM</name>
<keyword evidence="9" id="KW-0732">Signal</keyword>
<evidence type="ECO:0000259" key="10">
    <source>
        <dbReference type="Pfam" id="PF00909"/>
    </source>
</evidence>
<dbReference type="OrthoDB" id="9816034at2"/>
<feature type="transmembrane region" description="Helical" evidence="8">
    <location>
        <begin position="38"/>
        <end position="58"/>
    </location>
</feature>
<evidence type="ECO:0000313" key="11">
    <source>
        <dbReference type="EMBL" id="ORM67878.1"/>
    </source>
</evidence>
<comment type="subcellular location">
    <subcellularLocation>
        <location evidence="8">Cell membrane</location>
        <topology evidence="8">Multi-pass membrane protein</topology>
    </subcellularLocation>
    <subcellularLocation>
        <location evidence="1">Membrane</location>
        <topology evidence="1">Multi-pass membrane protein</topology>
    </subcellularLocation>
</comment>
<evidence type="ECO:0000256" key="3">
    <source>
        <dbReference type="ARBA" id="ARBA00022448"/>
    </source>
</evidence>